<evidence type="ECO:0000256" key="5">
    <source>
        <dbReference type="ARBA" id="ARBA00023136"/>
    </source>
</evidence>
<reference evidence="12" key="1">
    <citation type="submission" date="2017-02" db="UniProtKB">
        <authorList>
            <consortium name="WormBaseParasite"/>
        </authorList>
    </citation>
    <scope>IDENTIFICATION</scope>
</reference>
<keyword evidence="7" id="KW-0807">Transducer</keyword>
<feature type="transmembrane region" description="Helical" evidence="8">
    <location>
        <begin position="143"/>
        <end position="163"/>
    </location>
</feature>
<keyword evidence="5 8" id="KW-0472">Membrane</keyword>
<keyword evidence="11" id="KW-1185">Reference proteome</keyword>
<dbReference type="WBParaSite" id="ASIM_0000283101-mRNA-1">
    <property type="protein sequence ID" value="ASIM_0000283101-mRNA-1"/>
    <property type="gene ID" value="ASIM_0000283101"/>
</dbReference>
<dbReference type="InterPro" id="IPR000276">
    <property type="entry name" value="GPCR_Rhodpsn"/>
</dbReference>
<name>A0A0M3J5K0_ANISI</name>
<dbReference type="PANTHER" id="PTHR45695:SF34">
    <property type="entry name" value="GALANIN RECEPTOR 2B-LIKE"/>
    <property type="match status" value="1"/>
</dbReference>
<dbReference type="PANTHER" id="PTHR45695">
    <property type="entry name" value="LEUCOKININ RECEPTOR-RELATED"/>
    <property type="match status" value="1"/>
</dbReference>
<organism evidence="12">
    <name type="scientific">Anisakis simplex</name>
    <name type="common">Herring worm</name>
    <dbReference type="NCBI Taxonomy" id="6269"/>
    <lineage>
        <taxon>Eukaryota</taxon>
        <taxon>Metazoa</taxon>
        <taxon>Ecdysozoa</taxon>
        <taxon>Nematoda</taxon>
        <taxon>Chromadorea</taxon>
        <taxon>Rhabditida</taxon>
        <taxon>Spirurina</taxon>
        <taxon>Ascaridomorpha</taxon>
        <taxon>Ascaridoidea</taxon>
        <taxon>Anisakidae</taxon>
        <taxon>Anisakis</taxon>
        <taxon>Anisakis simplex complex</taxon>
    </lineage>
</organism>
<dbReference type="InterPro" id="IPR017452">
    <property type="entry name" value="GPCR_Rhodpsn_7TM"/>
</dbReference>
<evidence type="ECO:0000313" key="11">
    <source>
        <dbReference type="Proteomes" id="UP000267096"/>
    </source>
</evidence>
<dbReference type="PRINTS" id="PR00237">
    <property type="entry name" value="GPCRRHODOPSN"/>
</dbReference>
<dbReference type="Proteomes" id="UP000267096">
    <property type="component" value="Unassembled WGS sequence"/>
</dbReference>
<keyword evidence="3 8" id="KW-1133">Transmembrane helix</keyword>
<protein>
    <submittedName>
        <fullName evidence="12">G_PROTEIN_RECEP_F1_2 domain-containing protein</fullName>
    </submittedName>
</protein>
<reference evidence="10 11" key="2">
    <citation type="submission" date="2018-11" db="EMBL/GenBank/DDBJ databases">
        <authorList>
            <consortium name="Pathogen Informatics"/>
        </authorList>
    </citation>
    <scope>NUCLEOTIDE SEQUENCE [LARGE SCALE GENOMIC DNA]</scope>
</reference>
<dbReference type="EMBL" id="UYRR01003724">
    <property type="protein sequence ID" value="VDK20400.1"/>
    <property type="molecule type" value="Genomic_DNA"/>
</dbReference>
<evidence type="ECO:0000256" key="2">
    <source>
        <dbReference type="ARBA" id="ARBA00022692"/>
    </source>
</evidence>
<evidence type="ECO:0000256" key="1">
    <source>
        <dbReference type="ARBA" id="ARBA00004141"/>
    </source>
</evidence>
<evidence type="ECO:0000313" key="12">
    <source>
        <dbReference type="WBParaSite" id="ASIM_0000283101-mRNA-1"/>
    </source>
</evidence>
<sequence length="186" mass="20803">SADHIISSASCLSICYLRASATEPASSCKHTPYVSSSSPLMGHRTFRVAFSKAATDAITFTTYSTLPMTSAMSYRPTIGGLKMPQKKNARVAESNKKQIVQMLISIVVMYTVCWTPSIVDEFLTSFGYICRPSNTPTLKYMRMGFHALAYCQSCINPICYAFISQNFRTTFRSAYSRMRLKGQVRF</sequence>
<feature type="domain" description="G-protein coupled receptors family 1 profile" evidence="9">
    <location>
        <begin position="1"/>
        <end position="160"/>
    </location>
</feature>
<dbReference type="Pfam" id="PF00001">
    <property type="entry name" value="7tm_1"/>
    <property type="match status" value="1"/>
</dbReference>
<keyword evidence="4" id="KW-0297">G-protein coupled receptor</keyword>
<evidence type="ECO:0000259" key="9">
    <source>
        <dbReference type="PROSITE" id="PS50262"/>
    </source>
</evidence>
<dbReference type="SUPFAM" id="SSF81321">
    <property type="entry name" value="Family A G protein-coupled receptor-like"/>
    <property type="match status" value="1"/>
</dbReference>
<evidence type="ECO:0000256" key="3">
    <source>
        <dbReference type="ARBA" id="ARBA00022989"/>
    </source>
</evidence>
<keyword evidence="2 8" id="KW-0812">Transmembrane</keyword>
<evidence type="ECO:0000256" key="4">
    <source>
        <dbReference type="ARBA" id="ARBA00023040"/>
    </source>
</evidence>
<gene>
    <name evidence="10" type="ORF">ASIM_LOCUS2683</name>
</gene>
<evidence type="ECO:0000256" key="6">
    <source>
        <dbReference type="ARBA" id="ARBA00023170"/>
    </source>
</evidence>
<proteinExistence type="predicted"/>
<dbReference type="GO" id="GO:0004930">
    <property type="term" value="F:G protein-coupled receptor activity"/>
    <property type="evidence" value="ECO:0007669"/>
    <property type="project" value="UniProtKB-KW"/>
</dbReference>
<accession>A0A0M3J5K0</accession>
<dbReference type="PROSITE" id="PS50262">
    <property type="entry name" value="G_PROTEIN_RECEP_F1_2"/>
    <property type="match status" value="1"/>
</dbReference>
<comment type="subcellular location">
    <subcellularLocation>
        <location evidence="1">Membrane</location>
        <topology evidence="1">Multi-pass membrane protein</topology>
    </subcellularLocation>
</comment>
<keyword evidence="6" id="KW-0675">Receptor</keyword>
<evidence type="ECO:0000313" key="10">
    <source>
        <dbReference type="EMBL" id="VDK20400.1"/>
    </source>
</evidence>
<evidence type="ECO:0000256" key="8">
    <source>
        <dbReference type="SAM" id="Phobius"/>
    </source>
</evidence>
<dbReference type="GO" id="GO:0005886">
    <property type="term" value="C:plasma membrane"/>
    <property type="evidence" value="ECO:0007669"/>
    <property type="project" value="TreeGrafter"/>
</dbReference>
<evidence type="ECO:0000256" key="7">
    <source>
        <dbReference type="ARBA" id="ARBA00023224"/>
    </source>
</evidence>
<feature type="transmembrane region" description="Helical" evidence="8">
    <location>
        <begin position="99"/>
        <end position="119"/>
    </location>
</feature>
<dbReference type="AlphaFoldDB" id="A0A0M3J5K0"/>
<dbReference type="Gene3D" id="1.20.1070.10">
    <property type="entry name" value="Rhodopsin 7-helix transmembrane proteins"/>
    <property type="match status" value="1"/>
</dbReference>
<dbReference type="OrthoDB" id="2132067at2759"/>